<proteinExistence type="predicted"/>
<reference evidence="1 2" key="1">
    <citation type="journal article" date="2014" name="PLoS Genet.">
        <title>Phylogenetically driven sequencing of extremely halophilic archaea reveals strategies for static and dynamic osmo-response.</title>
        <authorList>
            <person name="Becker E.A."/>
            <person name="Seitzer P.M."/>
            <person name="Tritt A."/>
            <person name="Larsen D."/>
            <person name="Krusor M."/>
            <person name="Yao A.I."/>
            <person name="Wu D."/>
            <person name="Madern D."/>
            <person name="Eisen J.A."/>
            <person name="Darling A.E."/>
            <person name="Facciotti M.T."/>
        </authorList>
    </citation>
    <scope>NUCLEOTIDE SEQUENCE [LARGE SCALE GENOMIC DNA]</scope>
    <source>
        <strain evidence="1 2">JCM 14624</strain>
    </source>
</reference>
<protein>
    <submittedName>
        <fullName evidence="1">Uncharacterized protein</fullName>
    </submittedName>
</protein>
<evidence type="ECO:0000313" key="1">
    <source>
        <dbReference type="EMBL" id="ELZ12523.1"/>
    </source>
</evidence>
<organism evidence="1 2">
    <name type="scientific">Halovivax asiaticus JCM 14624</name>
    <dbReference type="NCBI Taxonomy" id="1227490"/>
    <lineage>
        <taxon>Archaea</taxon>
        <taxon>Methanobacteriati</taxon>
        <taxon>Methanobacteriota</taxon>
        <taxon>Stenosarchaea group</taxon>
        <taxon>Halobacteria</taxon>
        <taxon>Halobacteriales</taxon>
        <taxon>Natrialbaceae</taxon>
        <taxon>Halovivax</taxon>
    </lineage>
</organism>
<sequence>MWANFDDVIDAVELKPARDPGSTEQSFAVPTEREAFLLREPVRFLYYDESG</sequence>
<evidence type="ECO:0000313" key="2">
    <source>
        <dbReference type="Proteomes" id="UP000011560"/>
    </source>
</evidence>
<dbReference type="AlphaFoldDB" id="M0BQC1"/>
<accession>M0BQC1</accession>
<name>M0BQC1_9EURY</name>
<dbReference type="EMBL" id="AOIQ01000008">
    <property type="protein sequence ID" value="ELZ12523.1"/>
    <property type="molecule type" value="Genomic_DNA"/>
</dbReference>
<comment type="caution">
    <text evidence="1">The sequence shown here is derived from an EMBL/GenBank/DDBJ whole genome shotgun (WGS) entry which is preliminary data.</text>
</comment>
<dbReference type="Proteomes" id="UP000011560">
    <property type="component" value="Unassembled WGS sequence"/>
</dbReference>
<gene>
    <name evidence="1" type="ORF">C479_03982</name>
</gene>
<keyword evidence="2" id="KW-1185">Reference proteome</keyword>